<sequence length="183" mass="20666">MSTGLTERQAELVKELENWVKLFSVVKPEHSSSESLFKPGDCFVGYHSDTAAAVVIKISNLNKDWSDEQIIMQSKYTLLQCASPDAIARIPATKLKYDAEKLWTKYFRNQKHGSLKDYVVHCLQNKDDAENNGFLVQITTYSRLLSQANSRAIASAAGFTGPQTRCISLQEFHTEQQFVKTLE</sequence>
<dbReference type="GO" id="GO:0004842">
    <property type="term" value="F:ubiquitin-protein transferase activity"/>
    <property type="evidence" value="ECO:0007669"/>
    <property type="project" value="InterPro"/>
</dbReference>
<proteinExistence type="predicted"/>
<comment type="caution">
    <text evidence="1">The sequence shown here is derived from an EMBL/GenBank/DDBJ whole genome shotgun (WGS) entry which is preliminary data.</text>
</comment>
<accession>A0A7D9LSR7</accession>
<dbReference type="GO" id="GO:0016887">
    <property type="term" value="F:ATP hydrolysis activity"/>
    <property type="evidence" value="ECO:0007669"/>
    <property type="project" value="InterPro"/>
</dbReference>
<dbReference type="OrthoDB" id="2423195at2759"/>
<gene>
    <name evidence="1" type="ORF">PACLA_8A082293</name>
</gene>
<organism evidence="1 2">
    <name type="scientific">Paramuricea clavata</name>
    <name type="common">Red gorgonian</name>
    <name type="synonym">Violescent sea-whip</name>
    <dbReference type="NCBI Taxonomy" id="317549"/>
    <lineage>
        <taxon>Eukaryota</taxon>
        <taxon>Metazoa</taxon>
        <taxon>Cnidaria</taxon>
        <taxon>Anthozoa</taxon>
        <taxon>Octocorallia</taxon>
        <taxon>Malacalcyonacea</taxon>
        <taxon>Plexauridae</taxon>
        <taxon>Paramuricea</taxon>
    </lineage>
</organism>
<dbReference type="InterPro" id="IPR031248">
    <property type="entry name" value="RNF213"/>
</dbReference>
<evidence type="ECO:0000313" key="1">
    <source>
        <dbReference type="EMBL" id="CAB4035796.1"/>
    </source>
</evidence>
<keyword evidence="2" id="KW-1185">Reference proteome</keyword>
<protein>
    <submittedName>
        <fullName evidence="1">Uncharacterized protein</fullName>
    </submittedName>
</protein>
<reference evidence="1" key="1">
    <citation type="submission" date="2020-04" db="EMBL/GenBank/DDBJ databases">
        <authorList>
            <person name="Alioto T."/>
            <person name="Alioto T."/>
            <person name="Gomez Garrido J."/>
        </authorList>
    </citation>
    <scope>NUCLEOTIDE SEQUENCE</scope>
    <source>
        <strain evidence="1">A484AB</strain>
    </source>
</reference>
<dbReference type="EMBL" id="CACRXK020021374">
    <property type="protein sequence ID" value="CAB4035796.1"/>
    <property type="molecule type" value="Genomic_DNA"/>
</dbReference>
<name>A0A7D9LSR7_PARCT</name>
<dbReference type="PANTHER" id="PTHR22605:SF16">
    <property type="entry name" value="E3 UBIQUITIN-PROTEIN LIGASE RNF213"/>
    <property type="match status" value="1"/>
</dbReference>
<evidence type="ECO:0000313" key="2">
    <source>
        <dbReference type="Proteomes" id="UP001152795"/>
    </source>
</evidence>
<dbReference type="Proteomes" id="UP001152795">
    <property type="component" value="Unassembled WGS sequence"/>
</dbReference>
<dbReference type="AlphaFoldDB" id="A0A7D9LSR7"/>
<dbReference type="PANTHER" id="PTHR22605">
    <property type="entry name" value="RZ-TYPE DOMAIN-CONTAINING PROTEIN"/>
    <property type="match status" value="1"/>
</dbReference>